<keyword evidence="6" id="KW-1185">Reference proteome</keyword>
<name>A0A2G8RLH1_9APHY</name>
<protein>
    <submittedName>
        <fullName evidence="5">Transporter</fullName>
    </submittedName>
</protein>
<dbReference type="OrthoDB" id="28357at2759"/>
<feature type="compositionally biased region" description="Low complexity" evidence="3">
    <location>
        <begin position="46"/>
        <end position="90"/>
    </location>
</feature>
<reference evidence="5 6" key="1">
    <citation type="journal article" date="2015" name="Sci. Rep.">
        <title>Chromosome-level genome map provides insights into diverse defense mechanisms in the medicinal fungus Ganoderma sinense.</title>
        <authorList>
            <person name="Zhu Y."/>
            <person name="Xu J."/>
            <person name="Sun C."/>
            <person name="Zhou S."/>
            <person name="Xu H."/>
            <person name="Nelson D.R."/>
            <person name="Qian J."/>
            <person name="Song J."/>
            <person name="Luo H."/>
            <person name="Xiang L."/>
            <person name="Li Y."/>
            <person name="Xu Z."/>
            <person name="Ji A."/>
            <person name="Wang L."/>
            <person name="Lu S."/>
            <person name="Hayward A."/>
            <person name="Sun W."/>
            <person name="Li X."/>
            <person name="Schwartz D.C."/>
            <person name="Wang Y."/>
            <person name="Chen S."/>
        </authorList>
    </citation>
    <scope>NUCLEOTIDE SEQUENCE [LARGE SCALE GENOMIC DNA]</scope>
    <source>
        <strain evidence="5 6">ZZ0214-1</strain>
    </source>
</reference>
<evidence type="ECO:0000313" key="5">
    <source>
        <dbReference type="EMBL" id="PIL22363.1"/>
    </source>
</evidence>
<dbReference type="Gene3D" id="2.30.30.40">
    <property type="entry name" value="SH3 Domains"/>
    <property type="match status" value="1"/>
</dbReference>
<dbReference type="SUPFAM" id="SSF50044">
    <property type="entry name" value="SH3-domain"/>
    <property type="match status" value="1"/>
</dbReference>
<dbReference type="InterPro" id="IPR056685">
    <property type="entry name" value="DUF7783"/>
</dbReference>
<feature type="region of interest" description="Disordered" evidence="3">
    <location>
        <begin position="1"/>
        <end position="114"/>
    </location>
</feature>
<accession>A0A2G8RLH1</accession>
<dbReference type="STRING" id="1077348.A0A2G8RLH1"/>
<dbReference type="PROSITE" id="PS50002">
    <property type="entry name" value="SH3"/>
    <property type="match status" value="1"/>
</dbReference>
<dbReference type="CDD" id="cd11883">
    <property type="entry name" value="SH3_Sdc25"/>
    <property type="match status" value="1"/>
</dbReference>
<evidence type="ECO:0000313" key="6">
    <source>
        <dbReference type="Proteomes" id="UP000230002"/>
    </source>
</evidence>
<dbReference type="InterPro" id="IPR001452">
    <property type="entry name" value="SH3_domain"/>
</dbReference>
<evidence type="ECO:0000256" key="3">
    <source>
        <dbReference type="SAM" id="MobiDB-lite"/>
    </source>
</evidence>
<dbReference type="InterPro" id="IPR050384">
    <property type="entry name" value="Endophilin_SH3RF"/>
</dbReference>
<dbReference type="SMART" id="SM00326">
    <property type="entry name" value="SH3"/>
    <property type="match status" value="1"/>
</dbReference>
<feature type="compositionally biased region" description="Polar residues" evidence="3">
    <location>
        <begin position="12"/>
        <end position="23"/>
    </location>
</feature>
<dbReference type="Pfam" id="PF25006">
    <property type="entry name" value="DUF7783"/>
    <property type="match status" value="1"/>
</dbReference>
<keyword evidence="1 2" id="KW-0728">SH3 domain</keyword>
<evidence type="ECO:0000256" key="1">
    <source>
        <dbReference type="ARBA" id="ARBA00022443"/>
    </source>
</evidence>
<dbReference type="PANTHER" id="PTHR14167">
    <property type="entry name" value="SH3 DOMAIN-CONTAINING"/>
    <property type="match status" value="1"/>
</dbReference>
<organism evidence="5 6">
    <name type="scientific">Ganoderma sinense ZZ0214-1</name>
    <dbReference type="NCBI Taxonomy" id="1077348"/>
    <lineage>
        <taxon>Eukaryota</taxon>
        <taxon>Fungi</taxon>
        <taxon>Dikarya</taxon>
        <taxon>Basidiomycota</taxon>
        <taxon>Agaricomycotina</taxon>
        <taxon>Agaricomycetes</taxon>
        <taxon>Polyporales</taxon>
        <taxon>Polyporaceae</taxon>
        <taxon>Ganoderma</taxon>
    </lineage>
</organism>
<dbReference type="EMBL" id="AYKW01000069">
    <property type="protein sequence ID" value="PIL22363.1"/>
    <property type="molecule type" value="Genomic_DNA"/>
</dbReference>
<dbReference type="FunFam" id="2.30.30.40:FF:000072">
    <property type="entry name" value="Unconventional Myosin IB"/>
    <property type="match status" value="1"/>
</dbReference>
<comment type="caution">
    <text evidence="5">The sequence shown here is derived from an EMBL/GenBank/DDBJ whole genome shotgun (WGS) entry which is preliminary data.</text>
</comment>
<sequence length="374" mass="40511">MPVTTHLRIDTSIASAGPSSFRTHSSRDGLSPGPLRTPASTHSNDSITRIRTLSSTSSSSAVSAISTTSRAPSSASHLSPHSAHRSIPTTPTSPSPSSRPGPSSTWHTIDSGSEDEAIGNADEYVLAMHDFAPQQPNVTCLSFRAGQVIHVLNRDSSGWWDGELEGRRGWFPSNYVTSEVGLLTDEELPGKKTYSGNRLQQRSILFKSTDYGCHAIQNPRLGHKHNISVSSTTSWASNSSRNAKAAFARNDHRPSATDSFGPTIDMYCPPLMIPLLRALSLLQNAVRMNRVHHFQPATACIISCVRALLSEIGCLSRDAPILKQHGVLAQERKRILSDLASLVSQAKRASDDAIVPEETRDMEIQAMQSPFNVA</sequence>
<proteinExistence type="predicted"/>
<dbReference type="PRINTS" id="PR00452">
    <property type="entry name" value="SH3DOMAIN"/>
</dbReference>
<feature type="domain" description="SH3" evidence="4">
    <location>
        <begin position="120"/>
        <end position="181"/>
    </location>
</feature>
<dbReference type="AlphaFoldDB" id="A0A2G8RLH1"/>
<gene>
    <name evidence="5" type="ORF">GSI_15051</name>
</gene>
<evidence type="ECO:0000256" key="2">
    <source>
        <dbReference type="PROSITE-ProRule" id="PRU00192"/>
    </source>
</evidence>
<dbReference type="InterPro" id="IPR036028">
    <property type="entry name" value="SH3-like_dom_sf"/>
</dbReference>
<dbReference type="Proteomes" id="UP000230002">
    <property type="component" value="Unassembled WGS sequence"/>
</dbReference>
<evidence type="ECO:0000259" key="4">
    <source>
        <dbReference type="PROSITE" id="PS50002"/>
    </source>
</evidence>
<dbReference type="Pfam" id="PF07653">
    <property type="entry name" value="SH3_2"/>
    <property type="match status" value="1"/>
</dbReference>